<name>A0A8H5V0I3_9HYPO</name>
<dbReference type="EMBL" id="JAAOAS010000007">
    <property type="protein sequence ID" value="KAF5606061.1"/>
    <property type="molecule type" value="Genomic_DNA"/>
</dbReference>
<gene>
    <name evidence="2" type="ORF">FPCIR_162</name>
</gene>
<evidence type="ECO:0000313" key="2">
    <source>
        <dbReference type="EMBL" id="KAF5606061.1"/>
    </source>
</evidence>
<comment type="caution">
    <text evidence="2">The sequence shown here is derived from an EMBL/GenBank/DDBJ whole genome shotgun (WGS) entry which is preliminary data.</text>
</comment>
<feature type="compositionally biased region" description="Basic and acidic residues" evidence="1">
    <location>
        <begin position="28"/>
        <end position="39"/>
    </location>
</feature>
<evidence type="ECO:0000256" key="1">
    <source>
        <dbReference type="SAM" id="MobiDB-lite"/>
    </source>
</evidence>
<feature type="region of interest" description="Disordered" evidence="1">
    <location>
        <begin position="103"/>
        <end position="125"/>
    </location>
</feature>
<dbReference type="AlphaFoldDB" id="A0A8H5V0I3"/>
<feature type="region of interest" description="Disordered" evidence="1">
    <location>
        <begin position="28"/>
        <end position="87"/>
    </location>
</feature>
<feature type="compositionally biased region" description="Basic and acidic residues" evidence="1">
    <location>
        <begin position="72"/>
        <end position="87"/>
    </location>
</feature>
<dbReference type="Proteomes" id="UP000546213">
    <property type="component" value="Unassembled WGS sequence"/>
</dbReference>
<proteinExistence type="predicted"/>
<protein>
    <submittedName>
        <fullName evidence="2">Uncharacterized protein</fullName>
    </submittedName>
</protein>
<organism evidence="2 3">
    <name type="scientific">Fusarium pseudocircinatum</name>
    <dbReference type="NCBI Taxonomy" id="56676"/>
    <lineage>
        <taxon>Eukaryota</taxon>
        <taxon>Fungi</taxon>
        <taxon>Dikarya</taxon>
        <taxon>Ascomycota</taxon>
        <taxon>Pezizomycotina</taxon>
        <taxon>Sordariomycetes</taxon>
        <taxon>Hypocreomycetidae</taxon>
        <taxon>Hypocreales</taxon>
        <taxon>Nectriaceae</taxon>
        <taxon>Fusarium</taxon>
        <taxon>Fusarium fujikuroi species complex</taxon>
    </lineage>
</organism>
<keyword evidence="3" id="KW-1185">Reference proteome</keyword>
<dbReference type="OrthoDB" id="4755094at2759"/>
<sequence length="215" mass="24570">MSDFALDSLLWMLTNESIEMSRLKISAEEGNDYRPRGEGQRMPFSPENELRSMPSGIMPGSWDAESPSTTKTHGDHEEDIEARKDENPQVRLAEVILQRLSELNEMEKGRRGEGKQAHEGSHGHGAQVELPHIQSPAPPQDYDALVEQIQDWVQKLMNPWLEDCGDDAHAFLTHAKRRIVDADRFKRILREYPDLMNGLNFSGQGHRLIRDFEIS</sequence>
<accession>A0A8H5V0I3</accession>
<reference evidence="2 3" key="1">
    <citation type="submission" date="2020-05" db="EMBL/GenBank/DDBJ databases">
        <title>Identification and distribution of gene clusters putatively required for synthesis of sphingolipid metabolism inhibitors in phylogenetically diverse species of the filamentous fungus Fusarium.</title>
        <authorList>
            <person name="Kim H.-S."/>
            <person name="Busman M."/>
            <person name="Brown D.W."/>
            <person name="Divon H."/>
            <person name="Uhlig S."/>
            <person name="Proctor R.H."/>
        </authorList>
    </citation>
    <scope>NUCLEOTIDE SEQUENCE [LARGE SCALE GENOMIC DNA]</scope>
    <source>
        <strain evidence="2 3">NRRL 36939</strain>
    </source>
</reference>
<evidence type="ECO:0000313" key="3">
    <source>
        <dbReference type="Proteomes" id="UP000546213"/>
    </source>
</evidence>
<feature type="compositionally biased region" description="Basic and acidic residues" evidence="1">
    <location>
        <begin position="105"/>
        <end position="122"/>
    </location>
</feature>